<dbReference type="InterPro" id="IPR036704">
    <property type="entry name" value="RraA/RraA-like_sf"/>
</dbReference>
<feature type="binding site" evidence="9">
    <location>
        <position position="104"/>
    </location>
    <ligand>
        <name>substrate</name>
    </ligand>
</feature>
<comment type="caution">
    <text evidence="11">The sequence shown here is derived from an EMBL/GenBank/DDBJ whole genome shotgun (WGS) entry which is preliminary data.</text>
</comment>
<dbReference type="GO" id="GO:0051252">
    <property type="term" value="P:regulation of RNA metabolic process"/>
    <property type="evidence" value="ECO:0007669"/>
    <property type="project" value="InterPro"/>
</dbReference>
<evidence type="ECO:0000256" key="6">
    <source>
        <dbReference type="ARBA" id="ARBA00023239"/>
    </source>
</evidence>
<dbReference type="SUPFAM" id="SSF89562">
    <property type="entry name" value="RraA-like"/>
    <property type="match status" value="1"/>
</dbReference>
<dbReference type="GO" id="GO:0047443">
    <property type="term" value="F:4-hydroxy-4-methyl-2-oxoglutarate aldolase activity"/>
    <property type="evidence" value="ECO:0007669"/>
    <property type="project" value="UniProtKB-EC"/>
</dbReference>
<keyword evidence="9" id="KW-0460">Magnesium</keyword>
<evidence type="ECO:0000256" key="5">
    <source>
        <dbReference type="ARBA" id="ARBA00022723"/>
    </source>
</evidence>
<organism evidence="11 12">
    <name type="scientific">Caenimonas koreensis DSM 17982</name>
    <dbReference type="NCBI Taxonomy" id="1121255"/>
    <lineage>
        <taxon>Bacteria</taxon>
        <taxon>Pseudomonadati</taxon>
        <taxon>Pseudomonadota</taxon>
        <taxon>Betaproteobacteria</taxon>
        <taxon>Burkholderiales</taxon>
        <taxon>Comamonadaceae</taxon>
        <taxon>Caenimonas</taxon>
    </lineage>
</organism>
<dbReference type="EC" id="4.1.3.17" evidence="10"/>
<dbReference type="OrthoDB" id="943692at2"/>
<evidence type="ECO:0000313" key="11">
    <source>
        <dbReference type="EMBL" id="MRD45902.1"/>
    </source>
</evidence>
<accession>A0A844AXV4</accession>
<dbReference type="PANTHER" id="PTHR33254">
    <property type="entry name" value="4-HYDROXY-4-METHYL-2-OXOGLUTARATE ALDOLASE 3-RELATED"/>
    <property type="match status" value="1"/>
</dbReference>
<name>A0A844AXV4_9BURK</name>
<comment type="catalytic activity">
    <reaction evidence="1 10">
        <text>4-hydroxy-4-methyl-2-oxoglutarate = 2 pyruvate</text>
        <dbReference type="Rhea" id="RHEA:22748"/>
        <dbReference type="ChEBI" id="CHEBI:15361"/>
        <dbReference type="ChEBI" id="CHEBI:58276"/>
        <dbReference type="EC" id="4.1.3.17"/>
    </reaction>
</comment>
<feature type="binding site" evidence="9">
    <location>
        <position position="105"/>
    </location>
    <ligand>
        <name>Mg(2+)</name>
        <dbReference type="ChEBI" id="CHEBI:18420"/>
    </ligand>
</feature>
<dbReference type="InterPro" id="IPR010203">
    <property type="entry name" value="RraA"/>
</dbReference>
<comment type="similarity">
    <text evidence="3 10">Belongs to the class II aldolase/RraA-like family.</text>
</comment>
<comment type="function">
    <text evidence="7 10">Catalyzes the aldol cleavage of 4-hydroxy-4-methyl-2-oxoglutarate (HMG) into 2 molecules of pyruvate. Also contains a secondary oxaloacetate (OAA) decarboxylase activity due to the common pyruvate enolate transition state formed following C-C bond cleavage in the retro-aldol and decarboxylation reactions.</text>
</comment>
<dbReference type="NCBIfam" id="NF006875">
    <property type="entry name" value="PRK09372.1"/>
    <property type="match status" value="1"/>
</dbReference>
<comment type="subunit">
    <text evidence="4 10">Homotrimer.</text>
</comment>
<dbReference type="CDD" id="cd16841">
    <property type="entry name" value="RraA_family"/>
    <property type="match status" value="1"/>
</dbReference>
<dbReference type="PANTHER" id="PTHR33254:SF4">
    <property type="entry name" value="4-HYDROXY-4-METHYL-2-OXOGLUTARATE ALDOLASE 3-RELATED"/>
    <property type="match status" value="1"/>
</dbReference>
<dbReference type="RefSeq" id="WP_153583243.1">
    <property type="nucleotide sequence ID" value="NZ_WJBU01000001.1"/>
</dbReference>
<evidence type="ECO:0000256" key="8">
    <source>
        <dbReference type="ARBA" id="ARBA00047973"/>
    </source>
</evidence>
<dbReference type="EC" id="4.1.1.112" evidence="10"/>
<dbReference type="GO" id="GO:0008428">
    <property type="term" value="F:ribonuclease inhibitor activity"/>
    <property type="evidence" value="ECO:0007669"/>
    <property type="project" value="InterPro"/>
</dbReference>
<dbReference type="Proteomes" id="UP000487350">
    <property type="component" value="Unassembled WGS sequence"/>
</dbReference>
<proteinExistence type="inferred from homology"/>
<evidence type="ECO:0000256" key="2">
    <source>
        <dbReference type="ARBA" id="ARBA00001968"/>
    </source>
</evidence>
<protein>
    <recommendedName>
        <fullName evidence="10">4-hydroxy-4-methyl-2-oxoglutarate aldolase</fullName>
        <shortName evidence="10">HMG aldolase</shortName>
        <ecNumber evidence="10">4.1.1.112</ecNumber>
        <ecNumber evidence="10">4.1.3.17</ecNumber>
    </recommendedName>
    <alternativeName>
        <fullName evidence="10">Oxaloacetate decarboxylase</fullName>
    </alternativeName>
</protein>
<dbReference type="GO" id="GO:0008948">
    <property type="term" value="F:oxaloacetate decarboxylase activity"/>
    <property type="evidence" value="ECO:0007669"/>
    <property type="project" value="UniProtKB-EC"/>
</dbReference>
<evidence type="ECO:0000313" key="12">
    <source>
        <dbReference type="Proteomes" id="UP000487350"/>
    </source>
</evidence>
<dbReference type="InterPro" id="IPR005493">
    <property type="entry name" value="RraA/RraA-like"/>
</dbReference>
<dbReference type="Gene3D" id="3.50.30.40">
    <property type="entry name" value="Ribonuclease E inhibitor RraA/RraA-like"/>
    <property type="match status" value="1"/>
</dbReference>
<comment type="catalytic activity">
    <reaction evidence="8 10">
        <text>oxaloacetate + H(+) = pyruvate + CO2</text>
        <dbReference type="Rhea" id="RHEA:15641"/>
        <dbReference type="ChEBI" id="CHEBI:15361"/>
        <dbReference type="ChEBI" id="CHEBI:15378"/>
        <dbReference type="ChEBI" id="CHEBI:16452"/>
        <dbReference type="ChEBI" id="CHEBI:16526"/>
        <dbReference type="EC" id="4.1.1.112"/>
    </reaction>
</comment>
<keyword evidence="6 10" id="KW-0456">Lyase</keyword>
<feature type="binding site" evidence="9">
    <location>
        <begin position="82"/>
        <end position="85"/>
    </location>
    <ligand>
        <name>substrate</name>
    </ligand>
</feature>
<dbReference type="EMBL" id="WJBU01000001">
    <property type="protein sequence ID" value="MRD45902.1"/>
    <property type="molecule type" value="Genomic_DNA"/>
</dbReference>
<evidence type="ECO:0000256" key="9">
    <source>
        <dbReference type="PIRSR" id="PIRSR605493-1"/>
    </source>
</evidence>
<evidence type="ECO:0000256" key="1">
    <source>
        <dbReference type="ARBA" id="ARBA00001342"/>
    </source>
</evidence>
<keyword evidence="12" id="KW-1185">Reference proteome</keyword>
<comment type="cofactor">
    <cofactor evidence="2 10">
        <name>a divalent metal cation</name>
        <dbReference type="ChEBI" id="CHEBI:60240"/>
    </cofactor>
</comment>
<evidence type="ECO:0000256" key="3">
    <source>
        <dbReference type="ARBA" id="ARBA00008621"/>
    </source>
</evidence>
<evidence type="ECO:0000256" key="10">
    <source>
        <dbReference type="RuleBase" id="RU004338"/>
    </source>
</evidence>
<keyword evidence="5 9" id="KW-0479">Metal-binding</keyword>
<reference evidence="11 12" key="1">
    <citation type="submission" date="2019-11" db="EMBL/GenBank/DDBJ databases">
        <title>Caenimonas koreensis gen. nov., sp. nov., isolated from activated sludge.</title>
        <authorList>
            <person name="Seung H.R."/>
        </authorList>
    </citation>
    <scope>NUCLEOTIDE SEQUENCE [LARGE SCALE GENOMIC DNA]</scope>
    <source>
        <strain evidence="11 12">EMB320</strain>
    </source>
</reference>
<dbReference type="GO" id="GO:0046872">
    <property type="term" value="F:metal ion binding"/>
    <property type="evidence" value="ECO:0007669"/>
    <property type="project" value="UniProtKB-KW"/>
</dbReference>
<dbReference type="NCBIfam" id="TIGR01935">
    <property type="entry name" value="NOT-MenG"/>
    <property type="match status" value="1"/>
</dbReference>
<dbReference type="Pfam" id="PF03737">
    <property type="entry name" value="RraA-like"/>
    <property type="match status" value="1"/>
</dbReference>
<comment type="cofactor">
    <cofactor evidence="9">
        <name>Mg(2+)</name>
        <dbReference type="ChEBI" id="CHEBI:18420"/>
    </cofactor>
</comment>
<evidence type="ECO:0000256" key="7">
    <source>
        <dbReference type="ARBA" id="ARBA00025046"/>
    </source>
</evidence>
<sequence>MTTPTFATCDLCDAHEADTSGAFRVLPPVFRDFGATGRFSGQVATVRSLEDNSRIREAVATPGDGRVLVVEGGGSLRCALVGGNLAALAAKNGWAGIVVDGAVRDLAELTAAGIAVKALALMPMRSVKRGEGQAGLPVVIQGVTVRPGDWLYADEDGIVVSDRPLT</sequence>
<dbReference type="AlphaFoldDB" id="A0A844AXV4"/>
<gene>
    <name evidence="11" type="primary">rraA</name>
    <name evidence="11" type="ORF">GHT07_01320</name>
</gene>
<evidence type="ECO:0000256" key="4">
    <source>
        <dbReference type="ARBA" id="ARBA00011233"/>
    </source>
</evidence>